<dbReference type="InterPro" id="IPR036380">
    <property type="entry name" value="Isochorismatase-like_sf"/>
</dbReference>
<feature type="domain" description="Isochorismatase-like" evidence="1">
    <location>
        <begin position="7"/>
        <end position="160"/>
    </location>
</feature>
<dbReference type="Gene3D" id="3.40.50.850">
    <property type="entry name" value="Isochorismatase-like"/>
    <property type="match status" value="1"/>
</dbReference>
<dbReference type="Proteomes" id="UP000191931">
    <property type="component" value="Unassembled WGS sequence"/>
</dbReference>
<dbReference type="SUPFAM" id="SSF52499">
    <property type="entry name" value="Isochorismatase-like hydrolases"/>
    <property type="match status" value="1"/>
</dbReference>
<dbReference type="InterPro" id="IPR050993">
    <property type="entry name" value="Isochorismatase_domain"/>
</dbReference>
<dbReference type="PANTHER" id="PTHR14119">
    <property type="entry name" value="HYDROLASE"/>
    <property type="match status" value="1"/>
</dbReference>
<organism evidence="2 3">
    <name type="scientific">Desulfamplus magnetovallimortis</name>
    <dbReference type="NCBI Taxonomy" id="1246637"/>
    <lineage>
        <taxon>Bacteria</taxon>
        <taxon>Pseudomonadati</taxon>
        <taxon>Thermodesulfobacteriota</taxon>
        <taxon>Desulfobacteria</taxon>
        <taxon>Desulfobacterales</taxon>
        <taxon>Desulfobacteraceae</taxon>
        <taxon>Desulfamplus</taxon>
    </lineage>
</organism>
<evidence type="ECO:0000259" key="1">
    <source>
        <dbReference type="Pfam" id="PF00857"/>
    </source>
</evidence>
<dbReference type="InterPro" id="IPR000868">
    <property type="entry name" value="Isochorismatase-like_dom"/>
</dbReference>
<dbReference type="RefSeq" id="WP_080799426.1">
    <property type="nucleotide sequence ID" value="NZ_LT828540.1"/>
</dbReference>
<name>A0A1W1HE81_9BACT</name>
<dbReference type="STRING" id="1246637.MTBBW1_240005"/>
<dbReference type="PANTHER" id="PTHR14119:SF3">
    <property type="entry name" value="ISOCHORISMATASE DOMAIN-CONTAINING PROTEIN 2"/>
    <property type="match status" value="1"/>
</dbReference>
<reference evidence="2 3" key="1">
    <citation type="submission" date="2017-03" db="EMBL/GenBank/DDBJ databases">
        <authorList>
            <person name="Afonso C.L."/>
            <person name="Miller P.J."/>
            <person name="Scott M.A."/>
            <person name="Spackman E."/>
            <person name="Goraichik I."/>
            <person name="Dimitrov K.M."/>
            <person name="Suarez D.L."/>
            <person name="Swayne D.E."/>
        </authorList>
    </citation>
    <scope>NUCLEOTIDE SEQUENCE [LARGE SCALE GENOMIC DNA]</scope>
    <source>
        <strain evidence="2">PRJEB14757</strain>
    </source>
</reference>
<dbReference type="GO" id="GO:0016787">
    <property type="term" value="F:hydrolase activity"/>
    <property type="evidence" value="ECO:0007669"/>
    <property type="project" value="UniProtKB-KW"/>
</dbReference>
<dbReference type="AlphaFoldDB" id="A0A1W1HE81"/>
<keyword evidence="2" id="KW-0378">Hydrolase</keyword>
<sequence length="183" mass="20380">MFTKENTVLILIDIQGKLAQLMYKKDDLFNALQTLIRGMKILDIPVLWVEQIPDKLGNTIPEVADLMKELMPEVSPIAKKTFSCCANEEFMKKFKDVNRKQVLVAGIETHICLYQTAVDLLGAGFEVQVVADCVSSRTKGNKKLGIKRIVQAGGAATSTEMIIFELMKAAEGDAFRQMVKVIK</sequence>
<accession>A0A1W1HE81</accession>
<dbReference type="CDD" id="cd01012">
    <property type="entry name" value="YcaC_related"/>
    <property type="match status" value="1"/>
</dbReference>
<dbReference type="OrthoDB" id="9796958at2"/>
<dbReference type="Pfam" id="PF00857">
    <property type="entry name" value="Isochorismatase"/>
    <property type="match status" value="1"/>
</dbReference>
<protein>
    <submittedName>
        <fullName evidence="2">Putative YcaC-related amidohydrolase</fullName>
    </submittedName>
</protein>
<keyword evidence="3" id="KW-1185">Reference proteome</keyword>
<evidence type="ECO:0000313" key="2">
    <source>
        <dbReference type="EMBL" id="SLM30743.1"/>
    </source>
</evidence>
<proteinExistence type="predicted"/>
<dbReference type="EMBL" id="FWEV01000157">
    <property type="protein sequence ID" value="SLM30743.1"/>
    <property type="molecule type" value="Genomic_DNA"/>
</dbReference>
<evidence type="ECO:0000313" key="3">
    <source>
        <dbReference type="Proteomes" id="UP000191931"/>
    </source>
</evidence>
<gene>
    <name evidence="2" type="ORF">MTBBW1_240005</name>
</gene>